<dbReference type="Gene3D" id="2.120.10.30">
    <property type="entry name" value="TolB, C-terminal domain"/>
    <property type="match status" value="1"/>
</dbReference>
<gene>
    <name evidence="2" type="ORF">LOD99_11333</name>
</gene>
<dbReference type="Pfam" id="PF01436">
    <property type="entry name" value="NHL"/>
    <property type="match status" value="1"/>
</dbReference>
<dbReference type="GO" id="GO:0008270">
    <property type="term" value="F:zinc ion binding"/>
    <property type="evidence" value="ECO:0007669"/>
    <property type="project" value="UniProtKB-KW"/>
</dbReference>
<dbReference type="AlphaFoldDB" id="A0AAV7K5R7"/>
<reference evidence="2 3" key="1">
    <citation type="journal article" date="2023" name="BMC Biol.">
        <title>The compact genome of the sponge Oopsacas minuta (Hexactinellida) is lacking key metazoan core genes.</title>
        <authorList>
            <person name="Santini S."/>
            <person name="Schenkelaars Q."/>
            <person name="Jourda C."/>
            <person name="Duchesne M."/>
            <person name="Belahbib H."/>
            <person name="Rocher C."/>
            <person name="Selva M."/>
            <person name="Riesgo A."/>
            <person name="Vervoort M."/>
            <person name="Leys S.P."/>
            <person name="Kodjabachian L."/>
            <person name="Le Bivic A."/>
            <person name="Borchiellini C."/>
            <person name="Claverie J.M."/>
            <person name="Renard E."/>
        </authorList>
    </citation>
    <scope>NUCLEOTIDE SEQUENCE [LARGE SCALE GENOMIC DNA]</scope>
    <source>
        <strain evidence="2">SPO-2</strain>
    </source>
</reference>
<dbReference type="GO" id="GO:0000209">
    <property type="term" value="P:protein polyubiquitination"/>
    <property type="evidence" value="ECO:0007669"/>
    <property type="project" value="TreeGrafter"/>
</dbReference>
<dbReference type="GO" id="GO:0043161">
    <property type="term" value="P:proteasome-mediated ubiquitin-dependent protein catabolic process"/>
    <property type="evidence" value="ECO:0007669"/>
    <property type="project" value="TreeGrafter"/>
</dbReference>
<dbReference type="EMBL" id="JAKMXF010000159">
    <property type="protein sequence ID" value="KAI6656078.1"/>
    <property type="molecule type" value="Genomic_DNA"/>
</dbReference>
<dbReference type="InterPro" id="IPR011042">
    <property type="entry name" value="6-blade_b-propeller_TolB-like"/>
</dbReference>
<organism evidence="2 3">
    <name type="scientific">Oopsacas minuta</name>
    <dbReference type="NCBI Taxonomy" id="111878"/>
    <lineage>
        <taxon>Eukaryota</taxon>
        <taxon>Metazoa</taxon>
        <taxon>Porifera</taxon>
        <taxon>Hexactinellida</taxon>
        <taxon>Hexasterophora</taxon>
        <taxon>Lyssacinosida</taxon>
        <taxon>Leucopsacidae</taxon>
        <taxon>Oopsacas</taxon>
    </lineage>
</organism>
<dbReference type="GO" id="GO:0061630">
    <property type="term" value="F:ubiquitin protein ligase activity"/>
    <property type="evidence" value="ECO:0007669"/>
    <property type="project" value="TreeGrafter"/>
</dbReference>
<protein>
    <submittedName>
        <fullName evidence="2">Uncharacterized protein</fullName>
    </submittedName>
</protein>
<dbReference type="SUPFAM" id="SSF101898">
    <property type="entry name" value="NHL repeat"/>
    <property type="match status" value="1"/>
</dbReference>
<proteinExistence type="predicted"/>
<dbReference type="InterPro" id="IPR001258">
    <property type="entry name" value="NHL_repeat"/>
</dbReference>
<dbReference type="Proteomes" id="UP001165289">
    <property type="component" value="Unassembled WGS sequence"/>
</dbReference>
<keyword evidence="3" id="KW-1185">Reference proteome</keyword>
<dbReference type="CDD" id="cd05819">
    <property type="entry name" value="NHL"/>
    <property type="match status" value="1"/>
</dbReference>
<evidence type="ECO:0000313" key="3">
    <source>
        <dbReference type="Proteomes" id="UP001165289"/>
    </source>
</evidence>
<feature type="non-terminal residue" evidence="2">
    <location>
        <position position="309"/>
    </location>
</feature>
<name>A0AAV7K5R7_9METZ</name>
<accession>A0AAV7K5R7</accession>
<dbReference type="PANTHER" id="PTHR24104:SF25">
    <property type="entry name" value="PROTEIN LIN-41"/>
    <property type="match status" value="1"/>
</dbReference>
<dbReference type="InterPro" id="IPR050952">
    <property type="entry name" value="TRIM-NHL_E3_ligases"/>
</dbReference>
<evidence type="ECO:0000313" key="2">
    <source>
        <dbReference type="EMBL" id="KAI6656078.1"/>
    </source>
</evidence>
<sequence>MATKYPEEIPINHFELTEQLIHSTFEKIIRIVTERRHQLLVQLFYIKQDYLRKEDARKKKIADLKKMIRHFNVMSIRQNEVVKFQEDQIRQTRAEIQKYEKETPVPFSSFNNEGLDSLIEQLEKLGSIQDVAVPYNKKTEPIRRTGKPGSKKGELYSPVGLALDGDKINLADANNGRIQIFSTEGKFIHEFGKGQRLTPYGIALHNEWVFIGDWRLNAIFKYSKMKYTLIKSAKEGVSVPRGLTTDTNGEVLVADWYYNIIAVFSSDLEFIREIGNDKLKYPHDVKINNNQIFVVDNNEMNYIHIFSKS</sequence>
<keyword evidence="1" id="KW-0677">Repeat</keyword>
<evidence type="ECO:0000256" key="1">
    <source>
        <dbReference type="ARBA" id="ARBA00022737"/>
    </source>
</evidence>
<dbReference type="PANTHER" id="PTHR24104">
    <property type="entry name" value="E3 UBIQUITIN-PROTEIN LIGASE NHLRC1-RELATED"/>
    <property type="match status" value="1"/>
</dbReference>
<comment type="caution">
    <text evidence="2">The sequence shown here is derived from an EMBL/GenBank/DDBJ whole genome shotgun (WGS) entry which is preliminary data.</text>
</comment>